<evidence type="ECO:0000259" key="3">
    <source>
        <dbReference type="Pfam" id="PF10277"/>
    </source>
</evidence>
<keyword evidence="2" id="KW-1133">Transmembrane helix</keyword>
<evidence type="ECO:0000313" key="5">
    <source>
        <dbReference type="Proteomes" id="UP000053617"/>
    </source>
</evidence>
<feature type="transmembrane region" description="Helical" evidence="2">
    <location>
        <begin position="143"/>
        <end position="166"/>
    </location>
</feature>
<protein>
    <recommendedName>
        <fullName evidence="3">CWH43-like N-terminal domain-containing protein</fullName>
    </recommendedName>
</protein>
<dbReference type="GeneID" id="25288920"/>
<dbReference type="InterPro" id="IPR019402">
    <property type="entry name" value="CWH43_N"/>
</dbReference>
<feature type="region of interest" description="Disordered" evidence="1">
    <location>
        <begin position="339"/>
        <end position="372"/>
    </location>
</feature>
<sequence>MSSFHTTSSAAANPNRSSFYLSESFAFLDDYTRDVVQPDVPASEFDHRFQRRKTTLETIQRRSRRKQRPWNPLVDYLSPRMNVVGALLPITSSFLETVLLLYLFTTYYSFPPDPETGAHPPRIAELYSTFPFISCVGSKRLPIYQGLTMCVVLLNITSTSVTFYRCRDEHIGWQTRRTGYLASVVAAGLSIWVVFAAANPDRHLHLLVTAVKGLAVFCIKATSCFMDHLQRRHYPALRKTGVFNFLLWWKGVTIFLAFPLAIMTDVAIFGCNDASKSEIQTPGTKCYQILALGAPAEWFYALMTVSWSLTIAFDIYTTPIVNKVKAQQDQAEMKLLSLTRRSSESPQSLEFKDPHARKSEAEDGDEDSDERVKTWKEIGLMKKRNGGYEHLDSDSWDANSTALAARGEREDKDTDEELDLGLAIRVRGVV</sequence>
<keyword evidence="2" id="KW-0812">Transmembrane</keyword>
<feature type="transmembrane region" description="Helical" evidence="2">
    <location>
        <begin position="247"/>
        <end position="269"/>
    </location>
</feature>
<feature type="transmembrane region" description="Helical" evidence="2">
    <location>
        <begin position="83"/>
        <end position="104"/>
    </location>
</feature>
<gene>
    <name evidence="4" type="ORF">Z518_00849</name>
</gene>
<keyword evidence="5" id="KW-1185">Reference proteome</keyword>
<feature type="domain" description="CWH43-like N-terminal" evidence="3">
    <location>
        <begin position="86"/>
        <end position="317"/>
    </location>
</feature>
<evidence type="ECO:0000256" key="1">
    <source>
        <dbReference type="SAM" id="MobiDB-lite"/>
    </source>
</evidence>
<dbReference type="HOGENOM" id="CLU_054587_0_0_1"/>
<dbReference type="VEuPathDB" id="FungiDB:Z518_00849"/>
<feature type="transmembrane region" description="Helical" evidence="2">
    <location>
        <begin position="298"/>
        <end position="316"/>
    </location>
</feature>
<dbReference type="Pfam" id="PF10277">
    <property type="entry name" value="Frag1"/>
    <property type="match status" value="1"/>
</dbReference>
<dbReference type="AlphaFoldDB" id="A0A0D2HGF6"/>
<dbReference type="EMBL" id="KN847475">
    <property type="protein sequence ID" value="KIX09768.1"/>
    <property type="molecule type" value="Genomic_DNA"/>
</dbReference>
<keyword evidence="2" id="KW-0472">Membrane</keyword>
<dbReference type="OrthoDB" id="4141992at2759"/>
<feature type="transmembrane region" description="Helical" evidence="2">
    <location>
        <begin position="204"/>
        <end position="226"/>
    </location>
</feature>
<feature type="compositionally biased region" description="Basic and acidic residues" evidence="1">
    <location>
        <begin position="350"/>
        <end position="361"/>
    </location>
</feature>
<reference evidence="4 5" key="1">
    <citation type="submission" date="2015-01" db="EMBL/GenBank/DDBJ databases">
        <title>The Genome Sequence of Rhinocladiella mackenzie CBS 650.93.</title>
        <authorList>
            <consortium name="The Broad Institute Genomics Platform"/>
            <person name="Cuomo C."/>
            <person name="de Hoog S."/>
            <person name="Gorbushina A."/>
            <person name="Stielow B."/>
            <person name="Teixiera M."/>
            <person name="Abouelleil A."/>
            <person name="Chapman S.B."/>
            <person name="Priest M."/>
            <person name="Young S.K."/>
            <person name="Wortman J."/>
            <person name="Nusbaum C."/>
            <person name="Birren B."/>
        </authorList>
    </citation>
    <scope>NUCLEOTIDE SEQUENCE [LARGE SCALE GENOMIC DNA]</scope>
    <source>
        <strain evidence="4 5">CBS 650.93</strain>
    </source>
</reference>
<accession>A0A0D2HGF6</accession>
<feature type="transmembrane region" description="Helical" evidence="2">
    <location>
        <begin position="178"/>
        <end position="198"/>
    </location>
</feature>
<proteinExistence type="predicted"/>
<evidence type="ECO:0000256" key="2">
    <source>
        <dbReference type="SAM" id="Phobius"/>
    </source>
</evidence>
<dbReference type="Proteomes" id="UP000053617">
    <property type="component" value="Unassembled WGS sequence"/>
</dbReference>
<evidence type="ECO:0000313" key="4">
    <source>
        <dbReference type="EMBL" id="KIX09768.1"/>
    </source>
</evidence>
<dbReference type="RefSeq" id="XP_013276904.1">
    <property type="nucleotide sequence ID" value="XM_013421450.1"/>
</dbReference>
<name>A0A0D2HGF6_9EURO</name>
<organism evidence="4 5">
    <name type="scientific">Rhinocladiella mackenziei CBS 650.93</name>
    <dbReference type="NCBI Taxonomy" id="1442369"/>
    <lineage>
        <taxon>Eukaryota</taxon>
        <taxon>Fungi</taxon>
        <taxon>Dikarya</taxon>
        <taxon>Ascomycota</taxon>
        <taxon>Pezizomycotina</taxon>
        <taxon>Eurotiomycetes</taxon>
        <taxon>Chaetothyriomycetidae</taxon>
        <taxon>Chaetothyriales</taxon>
        <taxon>Herpotrichiellaceae</taxon>
        <taxon>Rhinocladiella</taxon>
    </lineage>
</organism>